<dbReference type="EMBL" id="VANU01000002">
    <property type="protein sequence ID" value="TLP39501.1"/>
    <property type="molecule type" value="Genomic_DNA"/>
</dbReference>
<reference evidence="10 11" key="1">
    <citation type="submission" date="2019-05" db="EMBL/GenBank/DDBJ databases">
        <title>Arcobacter sp. nov., isolated from sea sediment.</title>
        <authorList>
            <person name="Kim W."/>
        </authorList>
    </citation>
    <scope>NUCLEOTIDE SEQUENCE [LARGE SCALE GENOMIC DNA]</scope>
    <source>
        <strain evidence="10 11">CAU 1517</strain>
    </source>
</reference>
<dbReference type="GO" id="GO:0005737">
    <property type="term" value="C:cytoplasm"/>
    <property type="evidence" value="ECO:0007669"/>
    <property type="project" value="UniProtKB-SubCell"/>
</dbReference>
<name>A0A5R8Y3Q6_9BACT</name>
<comment type="caution">
    <text evidence="10">The sequence shown here is derived from an EMBL/GenBank/DDBJ whole genome shotgun (WGS) entry which is preliminary data.</text>
</comment>
<keyword evidence="7 8" id="KW-0501">Molybdenum cofactor biosynthesis</keyword>
<keyword evidence="5 8" id="KW-0460">Magnesium</keyword>
<dbReference type="SUPFAM" id="SSF53448">
    <property type="entry name" value="Nucleotide-diphospho-sugar transferases"/>
    <property type="match status" value="1"/>
</dbReference>
<evidence type="ECO:0000313" key="11">
    <source>
        <dbReference type="Proteomes" id="UP000308901"/>
    </source>
</evidence>
<keyword evidence="6 8" id="KW-0342">GTP-binding</keyword>
<keyword evidence="4 8" id="KW-0547">Nucleotide-binding</keyword>
<comment type="function">
    <text evidence="8">Transfers a GMP moiety from GTP to Mo-molybdopterin (Mo-MPT) cofactor (Moco or molybdenum cofactor) to form Mo-molybdopterin guanine dinucleotide (Mo-MGD) cofactor.</text>
</comment>
<evidence type="ECO:0000256" key="2">
    <source>
        <dbReference type="ARBA" id="ARBA00022679"/>
    </source>
</evidence>
<dbReference type="InterPro" id="IPR013482">
    <property type="entry name" value="Molybde_CF_guanTrfase"/>
</dbReference>
<dbReference type="CDD" id="cd02503">
    <property type="entry name" value="MobA"/>
    <property type="match status" value="1"/>
</dbReference>
<dbReference type="EC" id="2.7.7.77" evidence="8"/>
<dbReference type="OrthoDB" id="9788394at2"/>
<dbReference type="Proteomes" id="UP000308901">
    <property type="component" value="Unassembled WGS sequence"/>
</dbReference>
<comment type="domain">
    <text evidence="8">The N-terminal domain determines nucleotide recognition and specific binding, while the C-terminal domain determines the specific binding to the target protein.</text>
</comment>
<evidence type="ECO:0000259" key="9">
    <source>
        <dbReference type="Pfam" id="PF12804"/>
    </source>
</evidence>
<evidence type="ECO:0000256" key="6">
    <source>
        <dbReference type="ARBA" id="ARBA00023134"/>
    </source>
</evidence>
<dbReference type="NCBIfam" id="NF001837">
    <property type="entry name" value="PRK00560.1"/>
    <property type="match status" value="1"/>
</dbReference>
<feature type="binding site" evidence="8">
    <location>
        <position position="95"/>
    </location>
    <ligand>
        <name>Mg(2+)</name>
        <dbReference type="ChEBI" id="CHEBI:18420"/>
    </ligand>
</feature>
<feature type="binding site" evidence="8">
    <location>
        <position position="65"/>
    </location>
    <ligand>
        <name>GTP</name>
        <dbReference type="ChEBI" id="CHEBI:37565"/>
    </ligand>
</feature>
<comment type="cofactor">
    <cofactor evidence="8">
        <name>Mg(2+)</name>
        <dbReference type="ChEBI" id="CHEBI:18420"/>
    </cofactor>
</comment>
<gene>
    <name evidence="8 10" type="primary">mobA</name>
    <name evidence="10" type="ORF">FDK22_06415</name>
</gene>
<dbReference type="GO" id="GO:0005525">
    <property type="term" value="F:GTP binding"/>
    <property type="evidence" value="ECO:0007669"/>
    <property type="project" value="UniProtKB-UniRule"/>
</dbReference>
<evidence type="ECO:0000256" key="4">
    <source>
        <dbReference type="ARBA" id="ARBA00022741"/>
    </source>
</evidence>
<feature type="binding site" evidence="8">
    <location>
        <position position="21"/>
    </location>
    <ligand>
        <name>GTP</name>
        <dbReference type="ChEBI" id="CHEBI:37565"/>
    </ligand>
</feature>
<keyword evidence="1 8" id="KW-0963">Cytoplasm</keyword>
<dbReference type="HAMAP" id="MF_00316">
    <property type="entry name" value="MobA"/>
    <property type="match status" value="1"/>
</dbReference>
<dbReference type="GO" id="GO:0061603">
    <property type="term" value="F:molybdenum cofactor guanylyltransferase activity"/>
    <property type="evidence" value="ECO:0007669"/>
    <property type="project" value="UniProtKB-EC"/>
</dbReference>
<evidence type="ECO:0000313" key="10">
    <source>
        <dbReference type="EMBL" id="TLP39501.1"/>
    </source>
</evidence>
<keyword evidence="10" id="KW-0548">Nucleotidyltransferase</keyword>
<organism evidence="10 11">
    <name type="scientific">Arcobacter arenosus</name>
    <dbReference type="NCBI Taxonomy" id="2576037"/>
    <lineage>
        <taxon>Bacteria</taxon>
        <taxon>Pseudomonadati</taxon>
        <taxon>Campylobacterota</taxon>
        <taxon>Epsilonproteobacteria</taxon>
        <taxon>Campylobacterales</taxon>
        <taxon>Arcobacteraceae</taxon>
        <taxon>Arcobacter</taxon>
    </lineage>
</organism>
<comment type="catalytic activity">
    <reaction evidence="8">
        <text>Mo-molybdopterin + GTP + H(+) = Mo-molybdopterin guanine dinucleotide + diphosphate</text>
        <dbReference type="Rhea" id="RHEA:34243"/>
        <dbReference type="ChEBI" id="CHEBI:15378"/>
        <dbReference type="ChEBI" id="CHEBI:33019"/>
        <dbReference type="ChEBI" id="CHEBI:37565"/>
        <dbReference type="ChEBI" id="CHEBI:71302"/>
        <dbReference type="ChEBI" id="CHEBI:71310"/>
        <dbReference type="EC" id="2.7.7.77"/>
    </reaction>
</comment>
<dbReference type="GO" id="GO:0046872">
    <property type="term" value="F:metal ion binding"/>
    <property type="evidence" value="ECO:0007669"/>
    <property type="project" value="UniProtKB-KW"/>
</dbReference>
<dbReference type="InterPro" id="IPR029044">
    <property type="entry name" value="Nucleotide-diphossugar_trans"/>
</dbReference>
<dbReference type="AlphaFoldDB" id="A0A5R8Y3Q6"/>
<evidence type="ECO:0000256" key="3">
    <source>
        <dbReference type="ARBA" id="ARBA00022723"/>
    </source>
</evidence>
<comment type="similarity">
    <text evidence="8">Belongs to the MobA family.</text>
</comment>
<comment type="caution">
    <text evidence="8">Lacks conserved residue(s) required for the propagation of feature annotation.</text>
</comment>
<dbReference type="PANTHER" id="PTHR19136:SF81">
    <property type="entry name" value="MOLYBDENUM COFACTOR GUANYLYLTRANSFERASE"/>
    <property type="match status" value="1"/>
</dbReference>
<proteinExistence type="inferred from homology"/>
<dbReference type="PANTHER" id="PTHR19136">
    <property type="entry name" value="MOLYBDENUM COFACTOR GUANYLYLTRANSFERASE"/>
    <property type="match status" value="1"/>
</dbReference>
<dbReference type="GO" id="GO:1902758">
    <property type="term" value="P:bis(molybdopterin guanine dinucleotide)molybdenum biosynthetic process"/>
    <property type="evidence" value="ECO:0007669"/>
    <property type="project" value="TreeGrafter"/>
</dbReference>
<accession>A0A5R8Y3Q6</accession>
<dbReference type="RefSeq" id="WP_138152084.1">
    <property type="nucleotide sequence ID" value="NZ_VANU01000002.1"/>
</dbReference>
<keyword evidence="3 8" id="KW-0479">Metal-binding</keyword>
<protein>
    <recommendedName>
        <fullName evidence="8">Probable molybdenum cofactor guanylyltransferase</fullName>
        <shortName evidence="8">MoCo guanylyltransferase</shortName>
        <ecNumber evidence="8">2.7.7.77</ecNumber>
    </recommendedName>
    <alternativeName>
        <fullName evidence="8">GTP:molybdopterin guanylyltransferase</fullName>
    </alternativeName>
    <alternativeName>
        <fullName evidence="8">Mo-MPT guanylyltransferase</fullName>
    </alternativeName>
    <alternativeName>
        <fullName evidence="8">Molybdopterin guanylyltransferase</fullName>
    </alternativeName>
    <alternativeName>
        <fullName evidence="8">Molybdopterin-guanine dinucleotide synthase</fullName>
        <shortName evidence="8">MGD synthase</shortName>
    </alternativeName>
</protein>
<dbReference type="Pfam" id="PF12804">
    <property type="entry name" value="NTP_transf_3"/>
    <property type="match status" value="1"/>
</dbReference>
<dbReference type="InterPro" id="IPR025877">
    <property type="entry name" value="MobA-like_NTP_Trfase"/>
</dbReference>
<keyword evidence="11" id="KW-1185">Reference proteome</keyword>
<dbReference type="Gene3D" id="3.90.550.10">
    <property type="entry name" value="Spore Coat Polysaccharide Biosynthesis Protein SpsA, Chain A"/>
    <property type="match status" value="1"/>
</dbReference>
<evidence type="ECO:0000256" key="7">
    <source>
        <dbReference type="ARBA" id="ARBA00023150"/>
    </source>
</evidence>
<evidence type="ECO:0000256" key="8">
    <source>
        <dbReference type="HAMAP-Rule" id="MF_00316"/>
    </source>
</evidence>
<keyword evidence="2 8" id="KW-0808">Transferase</keyword>
<feature type="domain" description="MobA-like NTP transferase" evidence="9">
    <location>
        <begin position="6"/>
        <end position="146"/>
    </location>
</feature>
<feature type="binding site" evidence="8">
    <location>
        <position position="95"/>
    </location>
    <ligand>
        <name>GTP</name>
        <dbReference type="ChEBI" id="CHEBI:37565"/>
    </ligand>
</feature>
<feature type="binding site" evidence="8">
    <location>
        <begin position="9"/>
        <end position="11"/>
    </location>
    <ligand>
        <name>GTP</name>
        <dbReference type="ChEBI" id="CHEBI:37565"/>
    </ligand>
</feature>
<evidence type="ECO:0000256" key="5">
    <source>
        <dbReference type="ARBA" id="ARBA00022842"/>
    </source>
</evidence>
<sequence length="188" mass="21972">MFNLPCVILCGGKSSRMGEDKALLPFSTFKTLTEYQYKKLKPHFKEVYLSSKTEKFNFKNKLILDKEKEYSPIVALKSIFEFFKDENKLFIITVDTPLVEISTIEKLINESKDYDITLAKTSSREHNLCGVFSTKAIIEVEKMLEKDIHKVGYLLKKMDTTFIEFQNEDEFLNLNNKEEYYKAKSIIS</sequence>
<comment type="subcellular location">
    <subcellularLocation>
        <location evidence="8">Cytoplasm</location>
    </subcellularLocation>
</comment>
<evidence type="ECO:0000256" key="1">
    <source>
        <dbReference type="ARBA" id="ARBA00022490"/>
    </source>
</evidence>